<evidence type="ECO:0000256" key="4">
    <source>
        <dbReference type="ARBA" id="ARBA00014689"/>
    </source>
</evidence>
<sequence>MRKYFELKCYFNEKVQSYIFGFLLSIFLTIIPFFIEKNHIFSYEINRLIILLCAFFQIIVHFVYFLHLNNTSKNYWYLISLLFVLIIMFIVISGSIWIMFNLQHHTMV</sequence>
<dbReference type="PANTHER" id="PTHR36835:SF1">
    <property type="entry name" value="CYTOCHROME BO(3) UBIQUINOL OXIDASE SUBUNIT 4"/>
    <property type="match status" value="1"/>
</dbReference>
<keyword evidence="7" id="KW-0812">Transmembrane</keyword>
<evidence type="ECO:0000256" key="6">
    <source>
        <dbReference type="ARBA" id="ARBA00022475"/>
    </source>
</evidence>
<dbReference type="InterPro" id="IPR050968">
    <property type="entry name" value="Cytochrome_c_oxidase_bac_sub4"/>
</dbReference>
<evidence type="ECO:0000256" key="1">
    <source>
        <dbReference type="ARBA" id="ARBA00004651"/>
    </source>
</evidence>
<evidence type="ECO:0000256" key="14">
    <source>
        <dbReference type="ARBA" id="ARBA00030211"/>
    </source>
</evidence>
<dbReference type="AlphaFoldDB" id="A0A5J6ZE11"/>
<comment type="subcellular location">
    <subcellularLocation>
        <location evidence="1">Cell membrane</location>
        <topology evidence="1">Multi-pass membrane protein</topology>
    </subcellularLocation>
</comment>
<evidence type="ECO:0000256" key="3">
    <source>
        <dbReference type="ARBA" id="ARBA00011700"/>
    </source>
</evidence>
<evidence type="ECO:0000313" key="18">
    <source>
        <dbReference type="Proteomes" id="UP000326914"/>
    </source>
</evidence>
<evidence type="ECO:0000256" key="10">
    <source>
        <dbReference type="ARBA" id="ARBA00023002"/>
    </source>
</evidence>
<comment type="similarity">
    <text evidence="2">Belongs to the cytochrome c oxidase bacterial subunit 4 family.</text>
</comment>
<keyword evidence="9" id="KW-1133">Transmembrane helix</keyword>
<evidence type="ECO:0000256" key="11">
    <source>
        <dbReference type="ARBA" id="ARBA00023136"/>
    </source>
</evidence>
<proteinExistence type="inferred from homology"/>
<evidence type="ECO:0000256" key="12">
    <source>
        <dbReference type="ARBA" id="ARBA00025694"/>
    </source>
</evidence>
<evidence type="ECO:0000256" key="13">
    <source>
        <dbReference type="ARBA" id="ARBA00030071"/>
    </source>
</evidence>
<dbReference type="Proteomes" id="UP000326914">
    <property type="component" value="Chromosome"/>
</dbReference>
<dbReference type="GO" id="GO:0019646">
    <property type="term" value="P:aerobic electron transport chain"/>
    <property type="evidence" value="ECO:0007669"/>
    <property type="project" value="TreeGrafter"/>
</dbReference>
<dbReference type="GO" id="GO:0009319">
    <property type="term" value="C:cytochrome o ubiquinol oxidase complex"/>
    <property type="evidence" value="ECO:0007669"/>
    <property type="project" value="TreeGrafter"/>
</dbReference>
<evidence type="ECO:0000256" key="16">
    <source>
        <dbReference type="ARBA" id="ARBA00032185"/>
    </source>
</evidence>
<keyword evidence="11" id="KW-0472">Membrane</keyword>
<keyword evidence="10" id="KW-0560">Oxidoreductase</keyword>
<organism evidence="17 18">
    <name type="scientific">Buchnera aphidicola</name>
    <name type="common">Aphis gossypii</name>
    <dbReference type="NCBI Taxonomy" id="98785"/>
    <lineage>
        <taxon>Bacteria</taxon>
        <taxon>Pseudomonadati</taxon>
        <taxon>Pseudomonadota</taxon>
        <taxon>Gammaproteobacteria</taxon>
        <taxon>Enterobacterales</taxon>
        <taxon>Erwiniaceae</taxon>
        <taxon>Buchnera</taxon>
    </lineage>
</organism>
<gene>
    <name evidence="17" type="primary">cyoD</name>
    <name evidence="17" type="ORF">FQV32_02565</name>
</gene>
<dbReference type="GO" id="GO:0005886">
    <property type="term" value="C:plasma membrane"/>
    <property type="evidence" value="ECO:0007669"/>
    <property type="project" value="UniProtKB-SubCell"/>
</dbReference>
<keyword evidence="5" id="KW-0813">Transport</keyword>
<dbReference type="PANTHER" id="PTHR36835">
    <property type="entry name" value="CYTOCHROME BO(3) UBIQUINOL OXIDASE SUBUNIT 4"/>
    <property type="match status" value="1"/>
</dbReference>
<accession>A0A5J6ZE11</accession>
<reference evidence="17 18" key="1">
    <citation type="submission" date="2019-07" db="EMBL/GenBank/DDBJ databases">
        <title>Buchnera limit thermal tolerance of host aphids.</title>
        <authorList>
            <person name="Zhang B."/>
            <person name="Moran N."/>
        </authorList>
    </citation>
    <scope>NUCLEOTIDE SEQUENCE [LARGE SCALE GENOMIC DNA]</scope>
    <source>
        <strain evidence="17 18">Ago-UT1</strain>
    </source>
</reference>
<dbReference type="InterPro" id="IPR005171">
    <property type="entry name" value="Cyt_c_oxidase_su4_prok"/>
</dbReference>
<dbReference type="OrthoDB" id="2375888at2"/>
<dbReference type="GO" id="GO:0015990">
    <property type="term" value="P:electron transport coupled proton transport"/>
    <property type="evidence" value="ECO:0007669"/>
    <property type="project" value="InterPro"/>
</dbReference>
<name>A0A5J6ZE11_9GAMM</name>
<keyword evidence="8" id="KW-0249">Electron transport</keyword>
<keyword evidence="6" id="KW-1003">Cell membrane</keyword>
<comment type="subunit">
    <text evidence="3">Heterooctamer of two A chains, two B chains, two C chains and two D chains.</text>
</comment>
<evidence type="ECO:0000313" key="17">
    <source>
        <dbReference type="EMBL" id="QFQ32275.1"/>
    </source>
</evidence>
<protein>
    <recommendedName>
        <fullName evidence="4">Cytochrome bo(3) ubiquinol oxidase subunit 4</fullName>
    </recommendedName>
    <alternativeName>
        <fullName evidence="16">Cytochrome o ubiquinol oxidase subunit 4</fullName>
    </alternativeName>
    <alternativeName>
        <fullName evidence="13">Oxidase bo(3) subunit 4</fullName>
    </alternativeName>
    <alternativeName>
        <fullName evidence="14">Ubiquinol oxidase polypeptide IV</fullName>
    </alternativeName>
    <alternativeName>
        <fullName evidence="15">Ubiquinol oxidase subunit 4</fullName>
    </alternativeName>
</protein>
<dbReference type="InterPro" id="IPR014210">
    <property type="entry name" value="Cyt_o_ubiqinol_oxidase_su4"/>
</dbReference>
<dbReference type="NCBIfam" id="TIGR02847">
    <property type="entry name" value="CyoD"/>
    <property type="match status" value="1"/>
</dbReference>
<evidence type="ECO:0000256" key="5">
    <source>
        <dbReference type="ARBA" id="ARBA00022448"/>
    </source>
</evidence>
<comment type="function">
    <text evidence="12">Cytochrome bo(3) ubiquinol terminal oxidase is the component of the aerobic respiratory chain of E.coli that predominates when cells are grown at high aeration. Has proton pump activity across the membrane in addition to electron transfer, pumping 2 protons/electron.</text>
</comment>
<evidence type="ECO:0000256" key="9">
    <source>
        <dbReference type="ARBA" id="ARBA00022989"/>
    </source>
</evidence>
<dbReference type="GO" id="GO:0015078">
    <property type="term" value="F:proton transmembrane transporter activity"/>
    <property type="evidence" value="ECO:0007669"/>
    <property type="project" value="TreeGrafter"/>
</dbReference>
<evidence type="ECO:0000256" key="15">
    <source>
        <dbReference type="ARBA" id="ARBA00031887"/>
    </source>
</evidence>
<dbReference type="Pfam" id="PF03626">
    <property type="entry name" value="COX4_pro"/>
    <property type="match status" value="1"/>
</dbReference>
<evidence type="ECO:0000256" key="2">
    <source>
        <dbReference type="ARBA" id="ARBA00008079"/>
    </source>
</evidence>
<dbReference type="GO" id="GO:0009486">
    <property type="term" value="F:cytochrome bo3 ubiquinol oxidase activity"/>
    <property type="evidence" value="ECO:0007669"/>
    <property type="project" value="InterPro"/>
</dbReference>
<dbReference type="EMBL" id="CP042426">
    <property type="protein sequence ID" value="QFQ32275.1"/>
    <property type="molecule type" value="Genomic_DNA"/>
</dbReference>
<evidence type="ECO:0000256" key="8">
    <source>
        <dbReference type="ARBA" id="ARBA00022982"/>
    </source>
</evidence>
<evidence type="ECO:0000256" key="7">
    <source>
        <dbReference type="ARBA" id="ARBA00022692"/>
    </source>
</evidence>